<dbReference type="Proteomes" id="UP000554235">
    <property type="component" value="Unassembled WGS sequence"/>
</dbReference>
<dbReference type="Gene3D" id="3.90.228.10">
    <property type="match status" value="1"/>
</dbReference>
<name>A0A8H4LQZ6_9HYPO</name>
<evidence type="ECO:0000313" key="2">
    <source>
        <dbReference type="Proteomes" id="UP000554235"/>
    </source>
</evidence>
<accession>A0A8H4LQZ6</accession>
<evidence type="ECO:0000313" key="1">
    <source>
        <dbReference type="EMBL" id="KAF4472674.1"/>
    </source>
</evidence>
<reference evidence="1 2" key="1">
    <citation type="submission" date="2020-01" db="EMBL/GenBank/DDBJ databases">
        <title>Identification and distribution of gene clusters putatively required for synthesis of sphingolipid metabolism inhibitors in phylogenetically diverse species of the filamentous fungus Fusarium.</title>
        <authorList>
            <person name="Kim H.-S."/>
            <person name="Busman M."/>
            <person name="Brown D.W."/>
            <person name="Divon H."/>
            <person name="Uhlig S."/>
            <person name="Proctor R.H."/>
        </authorList>
    </citation>
    <scope>NUCLEOTIDE SEQUENCE [LARGE SCALE GENOMIC DNA]</scope>
    <source>
        <strain evidence="1 2">NRRL 20459</strain>
    </source>
</reference>
<evidence type="ECO:0008006" key="3">
    <source>
        <dbReference type="Google" id="ProtNLM"/>
    </source>
</evidence>
<proteinExistence type="predicted"/>
<keyword evidence="2" id="KW-1185">Reference proteome</keyword>
<dbReference type="AlphaFoldDB" id="A0A8H4LQZ6"/>
<dbReference type="EMBL" id="JAADYS010000052">
    <property type="protein sequence ID" value="KAF4472674.1"/>
    <property type="molecule type" value="Genomic_DNA"/>
</dbReference>
<dbReference type="OrthoDB" id="10256774at2759"/>
<sequence>MDLYELIEEHRPDSVTSWSCSQDGDSGDDVLLFNFTKLTLNLQLSSDHQRMNLCRVIDEEAIFPRKKLDPVREEVRRIIKTVLGDGSSFVREFDLEIAILQALEAIRELEFEFEPSLKPESYDKGWAAGEVSDWNEIINNPYGLDVSTVQDTAFEILGKTPEKLIADIPDQWRVIHMESILRPDLIKRFWAYKHSLRKNVESGETRLRDRLPPHSQLEGRVRAQLNHDTVIDDMVTPRITYHGTPLRSVSSIVRYGFKLPGNIVSGKVVSSPRTGVVYNRGIYSSQAPFYAMSFAAGQSDKTPVGVVPSMRLFVCATIMGRTYTNQDGQFQVHGPLVAGYDSHFDGRFEYIVHDERAMLPCYVIHLDLGSDAAKEALRDAQLRPMMYYSYVQQNKKKKTETKSTAPGDIQREKEARKAAAMKWFPYGFGPATGTKFVIEEIGDISDDEEEYGDWQADKHGFHNKYLHTTGIWEEDEDKYYDDYDEDGNPIKKKKGLLMDQYQHAARSTSHRI</sequence>
<comment type="caution">
    <text evidence="1">The sequence shown here is derived from an EMBL/GenBank/DDBJ whole genome shotgun (WGS) entry which is preliminary data.</text>
</comment>
<gene>
    <name evidence="1" type="ORF">FALBO_459</name>
</gene>
<dbReference type="SUPFAM" id="SSF56399">
    <property type="entry name" value="ADP-ribosylation"/>
    <property type="match status" value="1"/>
</dbReference>
<protein>
    <recommendedName>
        <fullName evidence="3">PARP catalytic domain-containing protein</fullName>
    </recommendedName>
</protein>
<organism evidence="1 2">
    <name type="scientific">Fusarium albosuccineum</name>
    <dbReference type="NCBI Taxonomy" id="1237068"/>
    <lineage>
        <taxon>Eukaryota</taxon>
        <taxon>Fungi</taxon>
        <taxon>Dikarya</taxon>
        <taxon>Ascomycota</taxon>
        <taxon>Pezizomycotina</taxon>
        <taxon>Sordariomycetes</taxon>
        <taxon>Hypocreomycetidae</taxon>
        <taxon>Hypocreales</taxon>
        <taxon>Nectriaceae</taxon>
        <taxon>Fusarium</taxon>
        <taxon>Fusarium decemcellulare species complex</taxon>
    </lineage>
</organism>